<comment type="cofactor">
    <cofactor evidence="3">
        <name>Mg(2+)</name>
        <dbReference type="ChEBI" id="CHEBI:18420"/>
    </cofactor>
    <text evidence="3">Binds 1 Mg(2+) ion.</text>
</comment>
<dbReference type="EMBL" id="JAEPRD010000006">
    <property type="protein sequence ID" value="KAG2212239.1"/>
    <property type="molecule type" value="Genomic_DNA"/>
</dbReference>
<comment type="cofactor">
    <cofactor evidence="3">
        <name>Zn(2+)</name>
        <dbReference type="ChEBI" id="CHEBI:29105"/>
    </cofactor>
    <text evidence="3">Binds 2 Zn(2+) ions.</text>
</comment>
<protein>
    <recommendedName>
        <fullName evidence="1">alkaline phosphatase</fullName>
        <ecNumber evidence="1">3.1.3.1</ecNumber>
    </recommendedName>
</protein>
<dbReference type="EC" id="3.1.3.1" evidence="1"/>
<feature type="binding site" evidence="3">
    <location>
        <position position="460"/>
    </location>
    <ligand>
        <name>Mg(2+)</name>
        <dbReference type="ChEBI" id="CHEBI:18420"/>
    </ligand>
</feature>
<keyword evidence="3" id="KW-0460">Magnesium</keyword>
<dbReference type="PRINTS" id="PR00113">
    <property type="entry name" value="ALKPHPHTASE"/>
</dbReference>
<dbReference type="PANTHER" id="PTHR11596:SF72">
    <property type="entry name" value="ALKALINE PHOSPHATASE"/>
    <property type="match status" value="1"/>
</dbReference>
<evidence type="ECO:0000256" key="5">
    <source>
        <dbReference type="SAM" id="SignalP"/>
    </source>
</evidence>
<dbReference type="SMART" id="SM00098">
    <property type="entry name" value="alkPPc"/>
    <property type="match status" value="1"/>
</dbReference>
<evidence type="ECO:0000256" key="1">
    <source>
        <dbReference type="ARBA" id="ARBA00012647"/>
    </source>
</evidence>
<keyword evidence="5" id="KW-0732">Signal</keyword>
<feature type="binding site" evidence="3">
    <location>
        <position position="510"/>
    </location>
    <ligand>
        <name>Zn(2+)</name>
        <dbReference type="ChEBI" id="CHEBI:29105"/>
        <label>2</label>
    </ligand>
</feature>
<organism evidence="6 7">
    <name type="scientific">Mucor saturninus</name>
    <dbReference type="NCBI Taxonomy" id="64648"/>
    <lineage>
        <taxon>Eukaryota</taxon>
        <taxon>Fungi</taxon>
        <taxon>Fungi incertae sedis</taxon>
        <taxon>Mucoromycota</taxon>
        <taxon>Mucoromycotina</taxon>
        <taxon>Mucoromycetes</taxon>
        <taxon>Mucorales</taxon>
        <taxon>Mucorineae</taxon>
        <taxon>Mucoraceae</taxon>
        <taxon>Mucor</taxon>
    </lineage>
</organism>
<dbReference type="Pfam" id="PF00245">
    <property type="entry name" value="Alk_phosphatase"/>
    <property type="match status" value="1"/>
</dbReference>
<gene>
    <name evidence="6" type="ORF">INT47_001598</name>
</gene>
<keyword evidence="7" id="KW-1185">Reference proteome</keyword>
<proteinExistence type="inferred from homology"/>
<feature type="binding site" evidence="3">
    <location>
        <position position="305"/>
    </location>
    <ligand>
        <name>Mg(2+)</name>
        <dbReference type="ChEBI" id="CHEBI:18420"/>
    </ligand>
</feature>
<keyword evidence="3" id="KW-0479">Metal-binding</keyword>
<feature type="binding site" evidence="3">
    <location>
        <position position="511"/>
    </location>
    <ligand>
        <name>Zn(2+)</name>
        <dbReference type="ChEBI" id="CHEBI:29105"/>
        <label>2</label>
    </ligand>
</feature>
<dbReference type="SUPFAM" id="SSF53649">
    <property type="entry name" value="Alkaline phosphatase-like"/>
    <property type="match status" value="1"/>
</dbReference>
<dbReference type="AlphaFoldDB" id="A0A8H7RJQ6"/>
<feature type="chain" id="PRO_5034233779" description="alkaline phosphatase" evidence="5">
    <location>
        <begin position="21"/>
        <end position="674"/>
    </location>
</feature>
<dbReference type="InterPro" id="IPR001952">
    <property type="entry name" value="Alkaline_phosphatase"/>
</dbReference>
<dbReference type="CDD" id="cd16012">
    <property type="entry name" value="ALP"/>
    <property type="match status" value="1"/>
</dbReference>
<dbReference type="GO" id="GO:0004035">
    <property type="term" value="F:alkaline phosphatase activity"/>
    <property type="evidence" value="ECO:0007669"/>
    <property type="project" value="UniProtKB-EC"/>
</dbReference>
<comment type="similarity">
    <text evidence="4">Belongs to the alkaline phosphatase family.</text>
</comment>
<evidence type="ECO:0000313" key="6">
    <source>
        <dbReference type="EMBL" id="KAG2212239.1"/>
    </source>
</evidence>
<keyword evidence="3" id="KW-0862">Zinc</keyword>
<feature type="binding site" evidence="3">
    <location>
        <position position="196"/>
    </location>
    <ligand>
        <name>Zn(2+)</name>
        <dbReference type="ChEBI" id="CHEBI:29105"/>
        <label>2</label>
    </ligand>
</feature>
<evidence type="ECO:0000313" key="7">
    <source>
        <dbReference type="Proteomes" id="UP000603453"/>
    </source>
</evidence>
<sequence>MRGAGLTIISLAAAVSTVLAGSKISTSRPADKEGQYPRLGACPDPHACIFPPDVSTFLPGAYFDLRVELHAYDKDTSNPTPAAYKEFKTTIRKDRGDWVDINTFFKIKTQPKIENWNFDWIDSIETQYASILNSTRKPVEVAVASRAWRKLKINTPGNYEVKVQYGPKQSYTAMYTIVEPKKPKKKAKNVILFISDGTNVGMITAARALARKHTSGKYESLLTFEDFDHLGHVITNSLDSLVTDSANSASSYATGHKSSVNCLGVYADSSPSSFDDPKVELITELIRRRQPKKAIGIVSTAYGQDATPAAFTSHTRRRSTAAEITDQIINGVGNWTNSVVPDVWMAGGAEYFTGPLALNKKNYYESFKKAGYNVVMDKKSLTSNKKKSDKLLGVFRKSNLDVWFERNLFSNNTVGNKAHPDLSGADALGSNQPGLSDMTIAALEVLKKRGGEDGFFMMAEAASVDKQLHKFDFPRAWAELIEMDVTIKNTIAWLKKNGEYEDTLILLTADHAHSFDVWGSVDSDYIMSHEDASDMRNAIGISSQAGWPGYFDTNGDGFPDNWSPKISLAAGTNNGPDHYEAWQTSIKGPRAPTVLGEFGNYVGNPNDAAGKNGAGLHFENNLPHGEDQGQHSMSDVFLYANGPSSELFKKTYENWELFFKITEALDIQKPTKNE</sequence>
<feature type="binding site" evidence="3">
    <location>
        <position position="631"/>
    </location>
    <ligand>
        <name>Zn(2+)</name>
        <dbReference type="ChEBI" id="CHEBI:29105"/>
        <label>2</label>
    </ligand>
</feature>
<feature type="signal peptide" evidence="5">
    <location>
        <begin position="1"/>
        <end position="20"/>
    </location>
</feature>
<evidence type="ECO:0000256" key="2">
    <source>
        <dbReference type="PIRSR" id="PIRSR601952-1"/>
    </source>
</evidence>
<feature type="binding site" evidence="3">
    <location>
        <position position="465"/>
    </location>
    <ligand>
        <name>Zn(2+)</name>
        <dbReference type="ChEBI" id="CHEBI:29105"/>
        <label>2</label>
    </ligand>
</feature>
<dbReference type="Gene3D" id="3.40.720.10">
    <property type="entry name" value="Alkaline Phosphatase, subunit A"/>
    <property type="match status" value="1"/>
</dbReference>
<dbReference type="OrthoDB" id="5818554at2759"/>
<dbReference type="Proteomes" id="UP000603453">
    <property type="component" value="Unassembled WGS sequence"/>
</dbReference>
<dbReference type="PANTHER" id="PTHR11596">
    <property type="entry name" value="ALKALINE PHOSPHATASE"/>
    <property type="match status" value="1"/>
</dbReference>
<feature type="binding site" evidence="3">
    <location>
        <position position="469"/>
    </location>
    <ligand>
        <name>Zn(2+)</name>
        <dbReference type="ChEBI" id="CHEBI:29105"/>
        <label>2</label>
    </ligand>
</feature>
<evidence type="ECO:0000256" key="3">
    <source>
        <dbReference type="PIRSR" id="PIRSR601952-2"/>
    </source>
</evidence>
<evidence type="ECO:0000256" key="4">
    <source>
        <dbReference type="RuleBase" id="RU003946"/>
    </source>
</evidence>
<accession>A0A8H7RJQ6</accession>
<name>A0A8H7RJQ6_9FUNG</name>
<dbReference type="GO" id="GO:0046872">
    <property type="term" value="F:metal ion binding"/>
    <property type="evidence" value="ECO:0007669"/>
    <property type="project" value="UniProtKB-KW"/>
</dbReference>
<feature type="active site" description="Phosphoserine intermediate" evidence="2">
    <location>
        <position position="245"/>
    </location>
</feature>
<dbReference type="InterPro" id="IPR017850">
    <property type="entry name" value="Alkaline_phosphatase_core_sf"/>
</dbReference>
<comment type="caution">
    <text evidence="6">The sequence shown here is derived from an EMBL/GenBank/DDBJ whole genome shotgun (WGS) entry which is preliminary data.</text>
</comment>
<feature type="binding site" evidence="3">
    <location>
        <position position="307"/>
    </location>
    <ligand>
        <name>Mg(2+)</name>
        <dbReference type="ChEBI" id="CHEBI:18420"/>
    </ligand>
</feature>
<reference evidence="6" key="1">
    <citation type="submission" date="2020-12" db="EMBL/GenBank/DDBJ databases">
        <title>Metabolic potential, ecology and presence of endohyphal bacteria is reflected in genomic diversity of Mucoromycotina.</title>
        <authorList>
            <person name="Muszewska A."/>
            <person name="Okrasinska A."/>
            <person name="Steczkiewicz K."/>
            <person name="Drgas O."/>
            <person name="Orlowska M."/>
            <person name="Perlinska-Lenart U."/>
            <person name="Aleksandrzak-Piekarczyk T."/>
            <person name="Szatraj K."/>
            <person name="Zielenkiewicz U."/>
            <person name="Pilsyk S."/>
            <person name="Malc E."/>
            <person name="Mieczkowski P."/>
            <person name="Kruszewska J.S."/>
            <person name="Biernat P."/>
            <person name="Pawlowska J."/>
        </authorList>
    </citation>
    <scope>NUCLEOTIDE SEQUENCE</scope>
    <source>
        <strain evidence="6">WA0000017839</strain>
    </source>
</reference>
<feature type="binding site" evidence="3">
    <location>
        <position position="196"/>
    </location>
    <ligand>
        <name>Mg(2+)</name>
        <dbReference type="ChEBI" id="CHEBI:18420"/>
    </ligand>
</feature>